<evidence type="ECO:0000256" key="8">
    <source>
        <dbReference type="ARBA" id="ARBA00022777"/>
    </source>
</evidence>
<dbReference type="PANTHER" id="PTHR24416">
    <property type="entry name" value="TYROSINE-PROTEIN KINASE RECEPTOR"/>
    <property type="match status" value="1"/>
</dbReference>
<organism evidence="20 21">
    <name type="scientific">Tribolium castaneum</name>
    <name type="common">Red flour beetle</name>
    <dbReference type="NCBI Taxonomy" id="7070"/>
    <lineage>
        <taxon>Eukaryota</taxon>
        <taxon>Metazoa</taxon>
        <taxon>Ecdysozoa</taxon>
        <taxon>Arthropoda</taxon>
        <taxon>Hexapoda</taxon>
        <taxon>Insecta</taxon>
        <taxon>Pterygota</taxon>
        <taxon>Neoptera</taxon>
        <taxon>Endopterygota</taxon>
        <taxon>Coleoptera</taxon>
        <taxon>Polyphaga</taxon>
        <taxon>Cucujiformia</taxon>
        <taxon>Tenebrionidae</taxon>
        <taxon>Tenebrionidae incertae sedis</taxon>
        <taxon>Tribolium</taxon>
    </lineage>
</organism>
<dbReference type="CDD" id="cd00063">
    <property type="entry name" value="FN3"/>
    <property type="match status" value="2"/>
</dbReference>
<dbReference type="GO" id="GO:0007169">
    <property type="term" value="P:cell surface receptor protein tyrosine kinase signaling pathway"/>
    <property type="evidence" value="ECO:0000318"/>
    <property type="project" value="GO_Central"/>
</dbReference>
<keyword evidence="13" id="KW-0675">Receptor</keyword>
<dbReference type="Pfam" id="PF07714">
    <property type="entry name" value="PK_Tyr_Ser-Thr"/>
    <property type="match status" value="1"/>
</dbReference>
<evidence type="ECO:0000256" key="11">
    <source>
        <dbReference type="ARBA" id="ARBA00023136"/>
    </source>
</evidence>
<dbReference type="GO" id="GO:0005886">
    <property type="term" value="C:plasma membrane"/>
    <property type="evidence" value="ECO:0000318"/>
    <property type="project" value="GO_Central"/>
</dbReference>
<evidence type="ECO:0000256" key="13">
    <source>
        <dbReference type="ARBA" id="ARBA00023170"/>
    </source>
</evidence>
<evidence type="ECO:0000256" key="6">
    <source>
        <dbReference type="ARBA" id="ARBA00022737"/>
    </source>
</evidence>
<keyword evidence="8" id="KW-0418">Kinase</keyword>
<evidence type="ECO:0000256" key="14">
    <source>
        <dbReference type="ARBA" id="ARBA00023180"/>
    </source>
</evidence>
<dbReference type="EMBL" id="KQ971354">
    <property type="protein sequence ID" value="EFA07525.1"/>
    <property type="molecule type" value="Genomic_DNA"/>
</dbReference>
<evidence type="ECO:0000256" key="9">
    <source>
        <dbReference type="ARBA" id="ARBA00022840"/>
    </source>
</evidence>
<name>D6WQC1_TRICA</name>
<evidence type="ECO:0000259" key="18">
    <source>
        <dbReference type="PROSITE" id="PS50011"/>
    </source>
</evidence>
<evidence type="ECO:0000256" key="4">
    <source>
        <dbReference type="ARBA" id="ARBA00022692"/>
    </source>
</evidence>
<keyword evidence="7 16" id="KW-0547">Nucleotide-binding</keyword>
<evidence type="ECO:0000256" key="15">
    <source>
        <dbReference type="ARBA" id="ARBA00051243"/>
    </source>
</evidence>
<keyword evidence="3" id="KW-0808">Transferase</keyword>
<evidence type="ECO:0000256" key="5">
    <source>
        <dbReference type="ARBA" id="ARBA00022729"/>
    </source>
</evidence>
<keyword evidence="4 17" id="KW-0812">Transmembrane</keyword>
<comment type="catalytic activity">
    <reaction evidence="15">
        <text>L-tyrosyl-[protein] + ATP = O-phospho-L-tyrosyl-[protein] + ADP + H(+)</text>
        <dbReference type="Rhea" id="RHEA:10596"/>
        <dbReference type="Rhea" id="RHEA-COMP:10136"/>
        <dbReference type="Rhea" id="RHEA-COMP:20101"/>
        <dbReference type="ChEBI" id="CHEBI:15378"/>
        <dbReference type="ChEBI" id="CHEBI:30616"/>
        <dbReference type="ChEBI" id="CHEBI:46858"/>
        <dbReference type="ChEBI" id="CHEBI:61978"/>
        <dbReference type="ChEBI" id="CHEBI:456216"/>
        <dbReference type="EC" id="2.7.10.1"/>
    </reaction>
</comment>
<reference evidence="20 21" key="2">
    <citation type="journal article" date="2010" name="Nucleic Acids Res.">
        <title>BeetleBase in 2010: revisions to provide comprehensive genomic information for Tribolium castaneum.</title>
        <authorList>
            <person name="Kim H.S."/>
            <person name="Murphy T."/>
            <person name="Xia J."/>
            <person name="Caragea D."/>
            <person name="Park Y."/>
            <person name="Beeman R.W."/>
            <person name="Lorenzen M.D."/>
            <person name="Butcher S."/>
            <person name="Manak J.R."/>
            <person name="Brown S.J."/>
        </authorList>
    </citation>
    <scope>GENOME REANNOTATION</scope>
    <source>
        <strain evidence="20 21">Georgia GA2</strain>
    </source>
</reference>
<protein>
    <recommendedName>
        <fullName evidence="2">receptor protein-tyrosine kinase</fullName>
        <ecNumber evidence="2">2.7.10.1</ecNumber>
    </recommendedName>
</protein>
<evidence type="ECO:0000256" key="7">
    <source>
        <dbReference type="ARBA" id="ARBA00022741"/>
    </source>
</evidence>
<dbReference type="CDD" id="cd00192">
    <property type="entry name" value="PTKc"/>
    <property type="match status" value="1"/>
</dbReference>
<dbReference type="eggNOG" id="KOG0200">
    <property type="taxonomic scope" value="Eukaryota"/>
</dbReference>
<keyword evidence="9 16" id="KW-0067">ATP-binding</keyword>
<dbReference type="SUPFAM" id="SSF49265">
    <property type="entry name" value="Fibronectin type III"/>
    <property type="match status" value="1"/>
</dbReference>
<dbReference type="AlphaFoldDB" id="D6WQC1"/>
<gene>
    <name evidence="20" type="primary">AUGUSTUS-3.0.2_09906</name>
    <name evidence="20" type="ORF">TcasGA2_TC009906</name>
</gene>
<dbReference type="InParanoid" id="D6WQC1"/>
<dbReference type="GO" id="GO:1902533">
    <property type="term" value="P:positive regulation of intracellular signal transduction"/>
    <property type="evidence" value="ECO:0007669"/>
    <property type="project" value="UniProtKB-ARBA"/>
</dbReference>
<dbReference type="HOGENOM" id="CLU_350686_0_0_1"/>
<evidence type="ECO:0000259" key="19">
    <source>
        <dbReference type="PROSITE" id="PS50853"/>
    </source>
</evidence>
<dbReference type="InterPro" id="IPR036116">
    <property type="entry name" value="FN3_sf"/>
</dbReference>
<evidence type="ECO:0000256" key="17">
    <source>
        <dbReference type="SAM" id="Phobius"/>
    </source>
</evidence>
<dbReference type="PRINTS" id="PR00109">
    <property type="entry name" value="TYRKINASE"/>
</dbReference>
<dbReference type="Gene3D" id="1.10.510.10">
    <property type="entry name" value="Transferase(Phosphotransferase) domain 1"/>
    <property type="match status" value="1"/>
</dbReference>
<reference evidence="20 21" key="1">
    <citation type="journal article" date="2008" name="Nature">
        <title>The genome of the model beetle and pest Tribolium castaneum.</title>
        <authorList>
            <consortium name="Tribolium Genome Sequencing Consortium"/>
            <person name="Richards S."/>
            <person name="Gibbs R.A."/>
            <person name="Weinstock G.M."/>
            <person name="Brown S.J."/>
            <person name="Denell R."/>
            <person name="Beeman R.W."/>
            <person name="Gibbs R."/>
            <person name="Beeman R.W."/>
            <person name="Brown S.J."/>
            <person name="Bucher G."/>
            <person name="Friedrich M."/>
            <person name="Grimmelikhuijzen C.J."/>
            <person name="Klingler M."/>
            <person name="Lorenzen M."/>
            <person name="Richards S."/>
            <person name="Roth S."/>
            <person name="Schroder R."/>
            <person name="Tautz D."/>
            <person name="Zdobnov E.M."/>
            <person name="Muzny D."/>
            <person name="Gibbs R.A."/>
            <person name="Weinstock G.M."/>
            <person name="Attaway T."/>
            <person name="Bell S."/>
            <person name="Buhay C.J."/>
            <person name="Chandrabose M.N."/>
            <person name="Chavez D."/>
            <person name="Clerk-Blankenburg K.P."/>
            <person name="Cree A."/>
            <person name="Dao M."/>
            <person name="Davis C."/>
            <person name="Chacko J."/>
            <person name="Dinh H."/>
            <person name="Dugan-Rocha S."/>
            <person name="Fowler G."/>
            <person name="Garner T.T."/>
            <person name="Garnes J."/>
            <person name="Gnirke A."/>
            <person name="Hawes A."/>
            <person name="Hernandez J."/>
            <person name="Hines S."/>
            <person name="Holder M."/>
            <person name="Hume J."/>
            <person name="Jhangiani S.N."/>
            <person name="Joshi V."/>
            <person name="Khan Z.M."/>
            <person name="Jackson L."/>
            <person name="Kovar C."/>
            <person name="Kowis A."/>
            <person name="Lee S."/>
            <person name="Lewis L.R."/>
            <person name="Margolis J."/>
            <person name="Morgan M."/>
            <person name="Nazareth L.V."/>
            <person name="Nguyen N."/>
            <person name="Okwuonu G."/>
            <person name="Parker D."/>
            <person name="Richards S."/>
            <person name="Ruiz S.J."/>
            <person name="Santibanez J."/>
            <person name="Savard J."/>
            <person name="Scherer S.E."/>
            <person name="Schneider B."/>
            <person name="Sodergren E."/>
            <person name="Tautz D."/>
            <person name="Vattahil S."/>
            <person name="Villasana D."/>
            <person name="White C.S."/>
            <person name="Wright R."/>
            <person name="Park Y."/>
            <person name="Beeman R.W."/>
            <person name="Lord J."/>
            <person name="Oppert B."/>
            <person name="Lorenzen M."/>
            <person name="Brown S."/>
            <person name="Wang L."/>
            <person name="Savard J."/>
            <person name="Tautz D."/>
            <person name="Richards S."/>
            <person name="Weinstock G."/>
            <person name="Gibbs R.A."/>
            <person name="Liu Y."/>
            <person name="Worley K."/>
            <person name="Weinstock G."/>
            <person name="Elsik C.G."/>
            <person name="Reese J.T."/>
            <person name="Elhaik E."/>
            <person name="Landan G."/>
            <person name="Graur D."/>
            <person name="Arensburger P."/>
            <person name="Atkinson P."/>
            <person name="Beeman R.W."/>
            <person name="Beidler J."/>
            <person name="Brown S.J."/>
            <person name="Demuth J.P."/>
            <person name="Drury D.W."/>
            <person name="Du Y.Z."/>
            <person name="Fujiwara H."/>
            <person name="Lorenzen M."/>
            <person name="Maselli V."/>
            <person name="Osanai M."/>
            <person name="Park Y."/>
            <person name="Robertson H.M."/>
            <person name="Tu Z."/>
            <person name="Wang J.J."/>
            <person name="Wang S."/>
            <person name="Richards S."/>
            <person name="Song H."/>
            <person name="Zhang L."/>
            <person name="Sodergren E."/>
            <person name="Werner D."/>
            <person name="Stanke M."/>
            <person name="Morgenstern B."/>
            <person name="Solovyev V."/>
            <person name="Kosarev P."/>
            <person name="Brown G."/>
            <person name="Chen H.C."/>
            <person name="Ermolaeva O."/>
            <person name="Hlavina W."/>
            <person name="Kapustin Y."/>
            <person name="Kiryutin B."/>
            <person name="Kitts P."/>
            <person name="Maglott D."/>
            <person name="Pruitt K."/>
            <person name="Sapojnikov V."/>
            <person name="Souvorov A."/>
            <person name="Mackey A.J."/>
            <person name="Waterhouse R.M."/>
            <person name="Wyder S."/>
            <person name="Zdobnov E.M."/>
            <person name="Zdobnov E.M."/>
            <person name="Wyder S."/>
            <person name="Kriventseva E.V."/>
            <person name="Kadowaki T."/>
            <person name="Bork P."/>
            <person name="Aranda M."/>
            <person name="Bao R."/>
            <person name="Beermann A."/>
            <person name="Berns N."/>
            <person name="Bolognesi R."/>
            <person name="Bonneton F."/>
            <person name="Bopp D."/>
            <person name="Brown S.J."/>
            <person name="Bucher G."/>
            <person name="Butts T."/>
            <person name="Chaumot A."/>
            <person name="Denell R.E."/>
            <person name="Ferrier D.E."/>
            <person name="Friedrich M."/>
            <person name="Gordon C.M."/>
            <person name="Jindra M."/>
            <person name="Klingler M."/>
            <person name="Lan Q."/>
            <person name="Lattorff H.M."/>
            <person name="Laudet V."/>
            <person name="von Levetsow C."/>
            <person name="Liu Z."/>
            <person name="Lutz R."/>
            <person name="Lynch J.A."/>
            <person name="da Fonseca R.N."/>
            <person name="Posnien N."/>
            <person name="Reuter R."/>
            <person name="Roth S."/>
            <person name="Savard J."/>
            <person name="Schinko J.B."/>
            <person name="Schmitt C."/>
            <person name="Schoppmeier M."/>
            <person name="Schroder R."/>
            <person name="Shippy T.D."/>
            <person name="Simonnet F."/>
            <person name="Marques-Souza H."/>
            <person name="Tautz D."/>
            <person name="Tomoyasu Y."/>
            <person name="Trauner J."/>
            <person name="Van der Zee M."/>
            <person name="Vervoort M."/>
            <person name="Wittkopp N."/>
            <person name="Wimmer E.A."/>
            <person name="Yang X."/>
            <person name="Jones A.K."/>
            <person name="Sattelle D.B."/>
            <person name="Ebert P.R."/>
            <person name="Nelson D."/>
            <person name="Scott J.G."/>
            <person name="Beeman R.W."/>
            <person name="Muthukrishnan S."/>
            <person name="Kramer K.J."/>
            <person name="Arakane Y."/>
            <person name="Beeman R.W."/>
            <person name="Zhu Q."/>
            <person name="Hogenkamp D."/>
            <person name="Dixit R."/>
            <person name="Oppert B."/>
            <person name="Jiang H."/>
            <person name="Zou Z."/>
            <person name="Marshall J."/>
            <person name="Elpidina E."/>
            <person name="Vinokurov K."/>
            <person name="Oppert C."/>
            <person name="Zou Z."/>
            <person name="Evans J."/>
            <person name="Lu Z."/>
            <person name="Zhao P."/>
            <person name="Sumathipala N."/>
            <person name="Altincicek B."/>
            <person name="Vilcinskas A."/>
            <person name="Williams M."/>
            <person name="Hultmark D."/>
            <person name="Hetru C."/>
            <person name="Jiang H."/>
            <person name="Grimmelikhuijzen C.J."/>
            <person name="Hauser F."/>
            <person name="Cazzamali G."/>
            <person name="Williamson M."/>
            <person name="Park Y."/>
            <person name="Li B."/>
            <person name="Tanaka Y."/>
            <person name="Predel R."/>
            <person name="Neupert S."/>
            <person name="Schachtner J."/>
            <person name="Verleyen P."/>
            <person name="Raible F."/>
            <person name="Bork P."/>
            <person name="Friedrich M."/>
            <person name="Walden K.K."/>
            <person name="Robertson H.M."/>
            <person name="Angeli S."/>
            <person name="Foret S."/>
            <person name="Bucher G."/>
            <person name="Schuetz S."/>
            <person name="Maleszka R."/>
            <person name="Wimmer E.A."/>
            <person name="Beeman R.W."/>
            <person name="Lorenzen M."/>
            <person name="Tomoyasu Y."/>
            <person name="Miller S.C."/>
            <person name="Grossmann D."/>
            <person name="Bucher G."/>
        </authorList>
    </citation>
    <scope>NUCLEOTIDE SEQUENCE [LARGE SCALE GENOMIC DNA]</scope>
    <source>
        <strain evidence="20 21">Georgia GA2</strain>
    </source>
</reference>
<evidence type="ECO:0000256" key="2">
    <source>
        <dbReference type="ARBA" id="ARBA00011902"/>
    </source>
</evidence>
<dbReference type="GO" id="GO:0005524">
    <property type="term" value="F:ATP binding"/>
    <property type="evidence" value="ECO:0007669"/>
    <property type="project" value="UniProtKB-UniRule"/>
</dbReference>
<keyword evidence="14" id="KW-0325">Glycoprotein</keyword>
<comment type="subcellular location">
    <subcellularLocation>
        <location evidence="1">Membrane</location>
        <topology evidence="1">Single-pass type I membrane protein</topology>
    </subcellularLocation>
</comment>
<feature type="domain" description="Fibronectin type-III" evidence="19">
    <location>
        <begin position="270"/>
        <end position="369"/>
    </location>
</feature>
<evidence type="ECO:0000256" key="1">
    <source>
        <dbReference type="ARBA" id="ARBA00004479"/>
    </source>
</evidence>
<evidence type="ECO:0000256" key="10">
    <source>
        <dbReference type="ARBA" id="ARBA00022989"/>
    </source>
</evidence>
<dbReference type="InterPro" id="IPR011009">
    <property type="entry name" value="Kinase-like_dom_sf"/>
</dbReference>
<proteinExistence type="predicted"/>
<dbReference type="InterPro" id="IPR050122">
    <property type="entry name" value="RTK"/>
</dbReference>
<dbReference type="OMA" id="AEIEWQP"/>
<dbReference type="InterPro" id="IPR003961">
    <property type="entry name" value="FN3_dom"/>
</dbReference>
<keyword evidence="12" id="KW-0829">Tyrosine-protein kinase</keyword>
<dbReference type="InterPro" id="IPR020635">
    <property type="entry name" value="Tyr_kinase_cat_dom"/>
</dbReference>
<feature type="transmembrane region" description="Helical" evidence="17">
    <location>
        <begin position="379"/>
        <end position="402"/>
    </location>
</feature>
<evidence type="ECO:0000256" key="12">
    <source>
        <dbReference type="ARBA" id="ARBA00023137"/>
    </source>
</evidence>
<keyword evidence="10 17" id="KW-1133">Transmembrane helix</keyword>
<dbReference type="InterPro" id="IPR001245">
    <property type="entry name" value="Ser-Thr/Tyr_kinase_cat_dom"/>
</dbReference>
<dbReference type="InterPro" id="IPR017441">
    <property type="entry name" value="Protein_kinase_ATP_BS"/>
</dbReference>
<feature type="domain" description="Protein kinase" evidence="18">
    <location>
        <begin position="451"/>
        <end position="752"/>
    </location>
</feature>
<dbReference type="GO" id="GO:0043235">
    <property type="term" value="C:receptor complex"/>
    <property type="evidence" value="ECO:0000318"/>
    <property type="project" value="GO_Central"/>
</dbReference>
<keyword evidence="11 17" id="KW-0472">Membrane</keyword>
<keyword evidence="6" id="KW-0677">Repeat</keyword>
<evidence type="ECO:0000256" key="16">
    <source>
        <dbReference type="PROSITE-ProRule" id="PRU10141"/>
    </source>
</evidence>
<dbReference type="PANTHER" id="PTHR24416:SF620">
    <property type="entry name" value="TYROSINE-PROTEIN KINASE RECEPTOR TORSO"/>
    <property type="match status" value="1"/>
</dbReference>
<dbReference type="PROSITE" id="PS50011">
    <property type="entry name" value="PROTEIN_KINASE_DOM"/>
    <property type="match status" value="1"/>
</dbReference>
<dbReference type="Gene3D" id="2.60.40.10">
    <property type="entry name" value="Immunoglobulins"/>
    <property type="match status" value="1"/>
</dbReference>
<dbReference type="Gene3D" id="3.30.200.20">
    <property type="entry name" value="Phosphorylase Kinase, domain 1"/>
    <property type="match status" value="1"/>
</dbReference>
<dbReference type="PhylomeDB" id="D6WQC1"/>
<dbReference type="SUPFAM" id="SSF56112">
    <property type="entry name" value="Protein kinase-like (PK-like)"/>
    <property type="match status" value="1"/>
</dbReference>
<evidence type="ECO:0000313" key="21">
    <source>
        <dbReference type="Proteomes" id="UP000007266"/>
    </source>
</evidence>
<evidence type="ECO:0000313" key="20">
    <source>
        <dbReference type="EMBL" id="EFA07525.1"/>
    </source>
</evidence>
<dbReference type="Proteomes" id="UP000007266">
    <property type="component" value="Linkage group 7"/>
</dbReference>
<dbReference type="FunFam" id="1.10.510.10:FF:000190">
    <property type="entry name" value="Proto-oncogene tyrosine-protein kinase receptor Ret"/>
    <property type="match status" value="1"/>
</dbReference>
<dbReference type="InterPro" id="IPR013783">
    <property type="entry name" value="Ig-like_fold"/>
</dbReference>
<dbReference type="InterPro" id="IPR000719">
    <property type="entry name" value="Prot_kinase_dom"/>
</dbReference>
<dbReference type="InterPro" id="IPR008266">
    <property type="entry name" value="Tyr_kinase_AS"/>
</dbReference>
<keyword evidence="5" id="KW-0732">Signal</keyword>
<dbReference type="SMART" id="SM00219">
    <property type="entry name" value="TyrKc"/>
    <property type="match status" value="1"/>
</dbReference>
<accession>D6WQC1</accession>
<dbReference type="FunCoup" id="D6WQC1">
    <property type="interactions" value="59"/>
</dbReference>
<feature type="binding site" evidence="16">
    <location>
        <position position="483"/>
    </location>
    <ligand>
        <name>ATP</name>
        <dbReference type="ChEBI" id="CHEBI:30616"/>
    </ligand>
</feature>
<dbReference type="PROSITE" id="PS00107">
    <property type="entry name" value="PROTEIN_KINASE_ATP"/>
    <property type="match status" value="1"/>
</dbReference>
<keyword evidence="21" id="KW-1185">Reference proteome</keyword>
<dbReference type="PROSITE" id="PS50853">
    <property type="entry name" value="FN3"/>
    <property type="match status" value="1"/>
</dbReference>
<dbReference type="GO" id="GO:0004714">
    <property type="term" value="F:transmembrane receptor protein tyrosine kinase activity"/>
    <property type="evidence" value="ECO:0000318"/>
    <property type="project" value="GO_Central"/>
</dbReference>
<sequence length="803" mass="91849">MRYMVICALILTVGGRNLKNAEFNGLPEEKLLDALCQSFRKQNSSSCGNGNRCDLWSEKFPIQELKSQESLLNSIQIRCIESNMISFYLEATDDFAYFLEVSNKNFKTYSNVTTCSYYSLDDLSEDTFYDIRLWGVSFSKKQILRSDDLAVKTPSKSLVPTPVTHIFLQNLILKENTYDAVIKWSPNEDYSCEYNLVWIKEESIYEERISVVSGLHEATLTDLALGENYTVQIMAKSESSPFESLKKSLNFRTPSCLETFHTLEKCRPDPPQNLVINESIIDLSQQTYNVHLMWSKPDLIPNYYIAHFINIDPENHNKTEIFLNITGDKTNSVFEHVKLGSLYHISFMACSSAGCSQKVAEERHKTDINIATVPSEQQWGILVLIIAPLIATLIATVTVNYYRHKQKRRDERERYFKGLDEEKLPESGENIEINLIKPDISDQWELDPLKLSFQGVIGEGAFGIVRRAFLDLKESNKTQVAVKMLKESPTSEEIRQFTQEINIMKSVRQHPYIVSLIGCVTEGRAEGPLLVVEYCSRGDLQTYLRTAWDKFTNMQQQFAYIDESSNSSNYFANKTYDFHNMSFENDFIIQPKHLLSIARQVALGMEHLAKTRVVHRDLAARNVLVCENHTVKVSDFGLSRDVYQDNVYCKNGGGKLPVRWMALESLTHQRYTTYSDVWSFGVLLWEIVTLGGTPYVGVHSSELLDFLKSGNRLARPTNCSPDLYAVMLNCWKECPKNRPTFTELSKSLEGLLENVAQYLQIENVEQTLNHEIKKVIPGRITQKSCSTERYVTPVNTLVRGISN</sequence>
<dbReference type="EC" id="2.7.10.1" evidence="2"/>
<dbReference type="PROSITE" id="PS00109">
    <property type="entry name" value="PROTEIN_KINASE_TYR"/>
    <property type="match status" value="1"/>
</dbReference>
<dbReference type="SMART" id="SM00220">
    <property type="entry name" value="S_TKc"/>
    <property type="match status" value="1"/>
</dbReference>
<dbReference type="STRING" id="7070.D6WQC1"/>
<evidence type="ECO:0000256" key="3">
    <source>
        <dbReference type="ARBA" id="ARBA00022679"/>
    </source>
</evidence>